<protein>
    <recommendedName>
        <fullName evidence="5">Inner membrane-spanning protein YciB</fullName>
    </recommendedName>
</protein>
<keyword evidence="5" id="KW-0997">Cell inner membrane</keyword>
<gene>
    <name evidence="5" type="primary">yciB</name>
    <name evidence="6" type="ORF">GCM10007315_02920</name>
</gene>
<feature type="transmembrane region" description="Helical" evidence="5">
    <location>
        <begin position="144"/>
        <end position="162"/>
    </location>
</feature>
<evidence type="ECO:0000313" key="7">
    <source>
        <dbReference type="Proteomes" id="UP000638981"/>
    </source>
</evidence>
<evidence type="ECO:0000256" key="3">
    <source>
        <dbReference type="ARBA" id="ARBA00022989"/>
    </source>
</evidence>
<accession>A0A918TFX7</accession>
<keyword evidence="4 5" id="KW-0472">Membrane</keyword>
<keyword evidence="2 5" id="KW-0812">Transmembrane</keyword>
<feature type="transmembrane region" description="Helical" evidence="5">
    <location>
        <begin position="41"/>
        <end position="63"/>
    </location>
</feature>
<comment type="function">
    <text evidence="5">Plays a role in cell envelope biogenesis, maintenance of cell envelope integrity and membrane homeostasis.</text>
</comment>
<dbReference type="EMBL" id="BMYJ01000001">
    <property type="protein sequence ID" value="GHC45035.1"/>
    <property type="molecule type" value="Genomic_DNA"/>
</dbReference>
<keyword evidence="3 5" id="KW-1133">Transmembrane helix</keyword>
<dbReference type="AlphaFoldDB" id="A0A918TFX7"/>
<dbReference type="Pfam" id="PF04279">
    <property type="entry name" value="IspA"/>
    <property type="match status" value="1"/>
</dbReference>
<comment type="similarity">
    <text evidence="5">Belongs to the YciB family.</text>
</comment>
<evidence type="ECO:0000313" key="6">
    <source>
        <dbReference type="EMBL" id="GHC45035.1"/>
    </source>
</evidence>
<comment type="subcellular location">
    <subcellularLocation>
        <location evidence="5">Cell inner membrane</location>
        <topology evidence="5">Multi-pass membrane protein</topology>
    </subcellularLocation>
</comment>
<name>A0A918TFX7_9RHOB</name>
<dbReference type="GO" id="GO:0005886">
    <property type="term" value="C:plasma membrane"/>
    <property type="evidence" value="ECO:0007669"/>
    <property type="project" value="UniProtKB-SubCell"/>
</dbReference>
<dbReference type="PANTHER" id="PTHR36917">
    <property type="entry name" value="INTRACELLULAR SEPTATION PROTEIN A-RELATED"/>
    <property type="match status" value="1"/>
</dbReference>
<keyword evidence="1 5" id="KW-1003">Cell membrane</keyword>
<evidence type="ECO:0000256" key="5">
    <source>
        <dbReference type="HAMAP-Rule" id="MF_00189"/>
    </source>
</evidence>
<dbReference type="InterPro" id="IPR006008">
    <property type="entry name" value="YciB"/>
</dbReference>
<keyword evidence="7" id="KW-1185">Reference proteome</keyword>
<feature type="transmembrane region" description="Helical" evidence="5">
    <location>
        <begin position="70"/>
        <end position="90"/>
    </location>
</feature>
<feature type="transmembrane region" description="Helical" evidence="5">
    <location>
        <begin position="12"/>
        <end position="29"/>
    </location>
</feature>
<dbReference type="PANTHER" id="PTHR36917:SF1">
    <property type="entry name" value="INNER MEMBRANE-SPANNING PROTEIN YCIB"/>
    <property type="match status" value="1"/>
</dbReference>
<sequence length="202" mass="23015">MTDQPNHAKLKAALEYGPLVAFLLGYFLLKDHSFTVGGTEYSGFVAMTAVFVPLTILSTAILWKITGKLSVMQIVTLALVLVMGSLTIWLNDERFLKSKPTIIYLFFAVLLGFGLWRGQSYLRLAMEAALPLTQEGWMILTKRFALFFLALAIANEIVWRFFSTDTWVWFKFPGLPILLFLFIMSNFKLFETYADKSETPEK</sequence>
<proteinExistence type="inferred from homology"/>
<dbReference type="HAMAP" id="MF_00189">
    <property type="entry name" value="YciB"/>
    <property type="match status" value="1"/>
</dbReference>
<evidence type="ECO:0000256" key="4">
    <source>
        <dbReference type="ARBA" id="ARBA00023136"/>
    </source>
</evidence>
<dbReference type="Proteomes" id="UP000638981">
    <property type="component" value="Unassembled WGS sequence"/>
</dbReference>
<comment type="caution">
    <text evidence="6">The sequence shown here is derived from an EMBL/GenBank/DDBJ whole genome shotgun (WGS) entry which is preliminary data.</text>
</comment>
<feature type="transmembrane region" description="Helical" evidence="5">
    <location>
        <begin position="102"/>
        <end position="124"/>
    </location>
</feature>
<evidence type="ECO:0000256" key="1">
    <source>
        <dbReference type="ARBA" id="ARBA00022475"/>
    </source>
</evidence>
<feature type="transmembrane region" description="Helical" evidence="5">
    <location>
        <begin position="168"/>
        <end position="187"/>
    </location>
</feature>
<evidence type="ECO:0000256" key="2">
    <source>
        <dbReference type="ARBA" id="ARBA00022692"/>
    </source>
</evidence>
<reference evidence="6" key="2">
    <citation type="submission" date="2020-09" db="EMBL/GenBank/DDBJ databases">
        <authorList>
            <person name="Sun Q."/>
            <person name="Kim S."/>
        </authorList>
    </citation>
    <scope>NUCLEOTIDE SEQUENCE</scope>
    <source>
        <strain evidence="6">KCTC 23310</strain>
    </source>
</reference>
<dbReference type="RefSeq" id="WP_189409703.1">
    <property type="nucleotide sequence ID" value="NZ_BMYJ01000001.1"/>
</dbReference>
<reference evidence="6" key="1">
    <citation type="journal article" date="2014" name="Int. J. Syst. Evol. Microbiol.">
        <title>Complete genome sequence of Corynebacterium casei LMG S-19264T (=DSM 44701T), isolated from a smear-ripened cheese.</title>
        <authorList>
            <consortium name="US DOE Joint Genome Institute (JGI-PGF)"/>
            <person name="Walter F."/>
            <person name="Albersmeier A."/>
            <person name="Kalinowski J."/>
            <person name="Ruckert C."/>
        </authorList>
    </citation>
    <scope>NUCLEOTIDE SEQUENCE</scope>
    <source>
        <strain evidence="6">KCTC 23310</strain>
    </source>
</reference>
<organism evidence="6 7">
    <name type="scientific">Neogemmobacter tilapiae</name>
    <dbReference type="NCBI Taxonomy" id="875041"/>
    <lineage>
        <taxon>Bacteria</taxon>
        <taxon>Pseudomonadati</taxon>
        <taxon>Pseudomonadota</taxon>
        <taxon>Alphaproteobacteria</taxon>
        <taxon>Rhodobacterales</taxon>
        <taxon>Paracoccaceae</taxon>
        <taxon>Neogemmobacter</taxon>
    </lineage>
</organism>